<organism evidence="9 10">
    <name type="scientific">Legionella busanensis</name>
    <dbReference type="NCBI Taxonomy" id="190655"/>
    <lineage>
        <taxon>Bacteria</taxon>
        <taxon>Pseudomonadati</taxon>
        <taxon>Pseudomonadota</taxon>
        <taxon>Gammaproteobacteria</taxon>
        <taxon>Legionellales</taxon>
        <taxon>Legionellaceae</taxon>
        <taxon>Legionella</taxon>
    </lineage>
</organism>
<dbReference type="Proteomes" id="UP000254794">
    <property type="component" value="Unassembled WGS sequence"/>
</dbReference>
<evidence type="ECO:0000256" key="2">
    <source>
        <dbReference type="ARBA" id="ARBA00022448"/>
    </source>
</evidence>
<evidence type="ECO:0000256" key="6">
    <source>
        <dbReference type="ARBA" id="ARBA00022989"/>
    </source>
</evidence>
<keyword evidence="4" id="KW-0997">Cell inner membrane</keyword>
<dbReference type="Gene3D" id="3.30.2090.10">
    <property type="entry name" value="Multidrug efflux transporter AcrB TolC docking domain, DN and DC subdomains"/>
    <property type="match status" value="2"/>
</dbReference>
<dbReference type="SUPFAM" id="SSF82714">
    <property type="entry name" value="Multidrug efflux transporter AcrB TolC docking domain, DN and DC subdomains"/>
    <property type="match status" value="2"/>
</dbReference>
<feature type="transmembrane region" description="Helical" evidence="8">
    <location>
        <begin position="866"/>
        <end position="886"/>
    </location>
</feature>
<dbReference type="GO" id="GO:0042910">
    <property type="term" value="F:xenobiotic transmembrane transporter activity"/>
    <property type="evidence" value="ECO:0007669"/>
    <property type="project" value="TreeGrafter"/>
</dbReference>
<accession>A0A378JGV5</accession>
<keyword evidence="7 8" id="KW-0472">Membrane</keyword>
<evidence type="ECO:0000256" key="5">
    <source>
        <dbReference type="ARBA" id="ARBA00022692"/>
    </source>
</evidence>
<dbReference type="PRINTS" id="PR00702">
    <property type="entry name" value="ACRIFLAVINRP"/>
</dbReference>
<feature type="transmembrane region" description="Helical" evidence="8">
    <location>
        <begin position="382"/>
        <end position="407"/>
    </location>
</feature>
<protein>
    <submittedName>
        <fullName evidence="9">Integral membrane protein, AcrB/AcrD/AcrF family</fullName>
    </submittedName>
</protein>
<feature type="transmembrane region" description="Helical" evidence="8">
    <location>
        <begin position="840"/>
        <end position="859"/>
    </location>
</feature>
<keyword evidence="6 8" id="KW-1133">Transmembrane helix</keyword>
<dbReference type="Gene3D" id="3.30.70.1430">
    <property type="entry name" value="Multidrug efflux transporter AcrB pore domain"/>
    <property type="match status" value="2"/>
</dbReference>
<keyword evidence="10" id="KW-1185">Reference proteome</keyword>
<evidence type="ECO:0000256" key="3">
    <source>
        <dbReference type="ARBA" id="ARBA00022475"/>
    </source>
</evidence>
<keyword evidence="5 8" id="KW-0812">Transmembrane</keyword>
<comment type="subcellular location">
    <subcellularLocation>
        <location evidence="1">Cell inner membrane</location>
        <topology evidence="1">Multi-pass membrane protein</topology>
    </subcellularLocation>
</comment>
<feature type="transmembrane region" description="Helical" evidence="8">
    <location>
        <begin position="968"/>
        <end position="995"/>
    </location>
</feature>
<dbReference type="PANTHER" id="PTHR32063:SF23">
    <property type="entry name" value="HAE1 FAMILY EFFLLUX PUMP PERMEASE COMPONENT"/>
    <property type="match status" value="1"/>
</dbReference>
<feature type="transmembrane region" description="Helical" evidence="8">
    <location>
        <begin position="12"/>
        <end position="32"/>
    </location>
</feature>
<dbReference type="AlphaFoldDB" id="A0A378JGV5"/>
<feature type="transmembrane region" description="Helical" evidence="8">
    <location>
        <begin position="356"/>
        <end position="376"/>
    </location>
</feature>
<dbReference type="OrthoDB" id="9758297at2"/>
<evidence type="ECO:0000256" key="8">
    <source>
        <dbReference type="SAM" id="Phobius"/>
    </source>
</evidence>
<evidence type="ECO:0000313" key="10">
    <source>
        <dbReference type="Proteomes" id="UP000254794"/>
    </source>
</evidence>
<feature type="transmembrane region" description="Helical" evidence="8">
    <location>
        <begin position="941"/>
        <end position="962"/>
    </location>
</feature>
<dbReference type="EMBL" id="UGOD01000001">
    <property type="protein sequence ID" value="STX50344.1"/>
    <property type="molecule type" value="Genomic_DNA"/>
</dbReference>
<sequence>MKITDYFIKHPVTTIIFNCLIIVVGLLCFQNLPVREYPNISFPIITVTATYPNASPNLVENTVTNILEDRLAGIEGLETITSESNAGYAYITLNFRSSIPMDKAYNSTQDAVNLAKALLPTEVKTPLVERKVKANGLPFIGIALDSTSLDFGQLTHFAHLRLKNVFRSIPGVAAVEVWGQPYTYEVTLDPKKLYLFGINVDEVLNALNNSQVSLPAGNFQNRVPSTLSSELKTIKDYENLLIKPHKQHPVLLKSIADIKLATDTHKMRVRVNGHSGLVLSLTRANDANPLEVSRLVRQELKAVQANLPAGMEAKIIIDQSDFIKASLHNIKSSLGEAIILVLVIVFLFLRNLRATIIPLITIPISLLGSLIFLKLVGFSINLMTLLAMVLAIGLVVDDAIIALENIWRHIENKLSPLEAALKGAKEIGFAIIAMTFTLASVYMPIAFINGLLGQLFIEFAVALAGSVLVSGIVALTLTPLMCAKLINKNNQPYLPQVDVFLTGLSEKYIRQLSWVLQRKYLSLLAAFLFIGLSIVFYKLLPSETAPREDRGLIGVYIPPVAGEAIDDLDKKISNIENKTNLLPEANNKLTFIGDWGANVVIPLKPHNERHRSAEQITTELKPKFSQFPSIDPSVWSWDTGLPGNDNAGSASELNLVISTTDNYRHLFNHLEKLKKYLDSTKDFESSYYDLRLDSPGYQIDVDNNAIAKLGLSAAQIAKTIEVFFSGDQSIKFQKDSISYNLTVQGSKSPWALDELYLTTSAGKRISLGAITKMNTKAQPATLEHFKQMRSTTLHVSLRPGQSISQSMTKLWNIAKHELPAQYKLTWTGIAKTYTETSHTMLYLLLLALVFIYAILAIQFENFIDPLIILFTVPLASSGALFFAWLFGQSLNIYSQVGLITLIGLISKHGILIVEFANQLRMQGLGLIEAIQKACKLRFRPILMTTGAMIFGTIPLILSHAAGAESRHAIGIILIGGLLCGTFFTLFVLPGIYYLVKLKIATAQTKKLNSLIKANTYS</sequence>
<dbReference type="Gene3D" id="1.20.1640.10">
    <property type="entry name" value="Multidrug efflux transporter AcrB transmembrane domain"/>
    <property type="match status" value="2"/>
</dbReference>
<dbReference type="RefSeq" id="WP_115330069.1">
    <property type="nucleotide sequence ID" value="NZ_CAAAHP010000009.1"/>
</dbReference>
<dbReference type="GO" id="GO:0005886">
    <property type="term" value="C:plasma membrane"/>
    <property type="evidence" value="ECO:0007669"/>
    <property type="project" value="UniProtKB-SubCell"/>
</dbReference>
<dbReference type="PANTHER" id="PTHR32063">
    <property type="match status" value="1"/>
</dbReference>
<feature type="transmembrane region" description="Helical" evidence="8">
    <location>
        <begin position="459"/>
        <end position="482"/>
    </location>
</feature>
<feature type="transmembrane region" description="Helical" evidence="8">
    <location>
        <begin position="892"/>
        <end position="913"/>
    </location>
</feature>
<proteinExistence type="predicted"/>
<feature type="transmembrane region" description="Helical" evidence="8">
    <location>
        <begin position="520"/>
        <end position="540"/>
    </location>
</feature>
<keyword evidence="2" id="KW-0813">Transport</keyword>
<dbReference type="InterPro" id="IPR001036">
    <property type="entry name" value="Acrflvin-R"/>
</dbReference>
<evidence type="ECO:0000256" key="7">
    <source>
        <dbReference type="ARBA" id="ARBA00023136"/>
    </source>
</evidence>
<name>A0A378JGV5_9GAMM</name>
<evidence type="ECO:0000256" key="1">
    <source>
        <dbReference type="ARBA" id="ARBA00004429"/>
    </source>
</evidence>
<dbReference type="Gene3D" id="3.30.70.1320">
    <property type="entry name" value="Multidrug efflux transporter AcrB pore domain like"/>
    <property type="match status" value="1"/>
</dbReference>
<feature type="transmembrane region" description="Helical" evidence="8">
    <location>
        <begin position="427"/>
        <end position="447"/>
    </location>
</feature>
<dbReference type="Pfam" id="PF00873">
    <property type="entry name" value="ACR_tran"/>
    <property type="match status" value="1"/>
</dbReference>
<evidence type="ECO:0000313" key="9">
    <source>
        <dbReference type="EMBL" id="STX50344.1"/>
    </source>
</evidence>
<evidence type="ECO:0000256" key="4">
    <source>
        <dbReference type="ARBA" id="ARBA00022519"/>
    </source>
</evidence>
<dbReference type="InterPro" id="IPR027463">
    <property type="entry name" value="AcrB_DN_DC_subdom"/>
</dbReference>
<dbReference type="FunFam" id="1.20.1640.10:FF:000001">
    <property type="entry name" value="Efflux pump membrane transporter"/>
    <property type="match status" value="1"/>
</dbReference>
<dbReference type="SUPFAM" id="SSF82866">
    <property type="entry name" value="Multidrug efflux transporter AcrB transmembrane domain"/>
    <property type="match status" value="2"/>
</dbReference>
<gene>
    <name evidence="9" type="primary">mdtC</name>
    <name evidence="9" type="ORF">NCTC13316_00420</name>
</gene>
<dbReference type="SUPFAM" id="SSF82693">
    <property type="entry name" value="Multidrug efflux transporter AcrB pore domain, PN1, PN2, PC1 and PC2 subdomains"/>
    <property type="match status" value="3"/>
</dbReference>
<reference evidence="9 10" key="1">
    <citation type="submission" date="2018-06" db="EMBL/GenBank/DDBJ databases">
        <authorList>
            <consortium name="Pathogen Informatics"/>
            <person name="Doyle S."/>
        </authorList>
    </citation>
    <scope>NUCLEOTIDE SEQUENCE [LARGE SCALE GENOMIC DNA]</scope>
    <source>
        <strain evidence="9 10">NCTC13316</strain>
    </source>
</reference>
<keyword evidence="3" id="KW-1003">Cell membrane</keyword>
<feature type="transmembrane region" description="Helical" evidence="8">
    <location>
        <begin position="332"/>
        <end position="349"/>
    </location>
</feature>
<dbReference type="Gene3D" id="3.30.70.1440">
    <property type="entry name" value="Multidrug efflux transporter AcrB pore domain"/>
    <property type="match status" value="1"/>
</dbReference>